<protein>
    <submittedName>
        <fullName evidence="8 9">Uncharacterized protein</fullName>
    </submittedName>
</protein>
<dbReference type="Gene3D" id="1.20.120.290">
    <property type="entry name" value="Oxygen-evolving enhancer protein 3 (PsbQ), four-helix up-down bundle"/>
    <property type="match status" value="1"/>
</dbReference>
<keyword evidence="3" id="KW-0934">Plastid</keyword>
<dbReference type="GO" id="GO:0009507">
    <property type="term" value="C:chloroplast"/>
    <property type="evidence" value="ECO:0000318"/>
    <property type="project" value="GO_Central"/>
</dbReference>
<reference evidence="9" key="3">
    <citation type="submission" date="2018-08" db="UniProtKB">
        <authorList>
            <consortium name="EnsemblPlants"/>
        </authorList>
    </citation>
    <scope>IDENTIFICATION</scope>
    <source>
        <strain evidence="9">cv. Bd21</strain>
    </source>
</reference>
<dbReference type="OrthoDB" id="783722at2759"/>
<dbReference type="EnsemblPlants" id="KQK21224">
    <property type="protein sequence ID" value="KQK21224"/>
    <property type="gene ID" value="BRADI_1g59500v3"/>
</dbReference>
<dbReference type="AlphaFoldDB" id="I1H4F7"/>
<dbReference type="Gramene" id="KQK21224">
    <property type="protein sequence ID" value="KQK21224"/>
    <property type="gene ID" value="BRADI_1g59500v3"/>
</dbReference>
<dbReference type="HOGENOM" id="CLU_104804_0_0_1"/>
<dbReference type="GO" id="GO:0005509">
    <property type="term" value="F:calcium ion binding"/>
    <property type="evidence" value="ECO:0007669"/>
    <property type="project" value="InterPro"/>
</dbReference>
<dbReference type="Pfam" id="PF05757">
    <property type="entry name" value="PsbQ"/>
    <property type="match status" value="1"/>
</dbReference>
<dbReference type="InterPro" id="IPR054099">
    <property type="entry name" value="PSII_PsbQ_pln"/>
</dbReference>
<dbReference type="PANTHER" id="PTHR33399:SF2">
    <property type="entry name" value="PHOTOSYNTHETIC NDH SUBUNIT OF LUMENAL LOCATION 3, CHLOROPLASTIC"/>
    <property type="match status" value="1"/>
</dbReference>
<evidence type="ECO:0000256" key="7">
    <source>
        <dbReference type="ARBA" id="ARBA00035649"/>
    </source>
</evidence>
<dbReference type="InterPro" id="IPR008797">
    <property type="entry name" value="PSII_PsbQ"/>
</dbReference>
<dbReference type="Proteomes" id="UP000008810">
    <property type="component" value="Chromosome 1"/>
</dbReference>
<keyword evidence="2" id="KW-0150">Chloroplast</keyword>
<evidence type="ECO:0000256" key="1">
    <source>
        <dbReference type="ARBA" id="ARBA00004334"/>
    </source>
</evidence>
<dbReference type="GO" id="GO:0009535">
    <property type="term" value="C:chloroplast thylakoid membrane"/>
    <property type="evidence" value="ECO:0007669"/>
    <property type="project" value="UniProtKB-SubCell"/>
</dbReference>
<dbReference type="STRING" id="15368.I1H4F7"/>
<dbReference type="SUPFAM" id="SSF101112">
    <property type="entry name" value="Oxygen-evolving enhancer protein 3"/>
    <property type="match status" value="1"/>
</dbReference>
<dbReference type="PANTHER" id="PTHR33399">
    <property type="entry name" value="OXYGEN-EVOLVING ENHANCER PROTEIN 3-1, CHLOROPLASTIC"/>
    <property type="match status" value="1"/>
</dbReference>
<organism evidence="9">
    <name type="scientific">Brachypodium distachyon</name>
    <name type="common">Purple false brome</name>
    <name type="synonym">Trachynia distachya</name>
    <dbReference type="NCBI Taxonomy" id="15368"/>
    <lineage>
        <taxon>Eukaryota</taxon>
        <taxon>Viridiplantae</taxon>
        <taxon>Streptophyta</taxon>
        <taxon>Embryophyta</taxon>
        <taxon>Tracheophyta</taxon>
        <taxon>Spermatophyta</taxon>
        <taxon>Magnoliopsida</taxon>
        <taxon>Liliopsida</taxon>
        <taxon>Poales</taxon>
        <taxon>Poaceae</taxon>
        <taxon>BOP clade</taxon>
        <taxon>Pooideae</taxon>
        <taxon>Stipodae</taxon>
        <taxon>Brachypodieae</taxon>
        <taxon>Brachypodium</taxon>
    </lineage>
</organism>
<dbReference type="GO" id="GO:0009654">
    <property type="term" value="C:photosystem II oxygen evolving complex"/>
    <property type="evidence" value="ECO:0007669"/>
    <property type="project" value="InterPro"/>
</dbReference>
<keyword evidence="6" id="KW-0472">Membrane</keyword>
<evidence type="ECO:0000256" key="4">
    <source>
        <dbReference type="ARBA" id="ARBA00022946"/>
    </source>
</evidence>
<evidence type="ECO:0000256" key="2">
    <source>
        <dbReference type="ARBA" id="ARBA00022528"/>
    </source>
</evidence>
<accession>I1H4F7</accession>
<dbReference type="InterPro" id="IPR023222">
    <property type="entry name" value="PsbQ-like_dom_sf"/>
</dbReference>
<keyword evidence="5" id="KW-0793">Thylakoid</keyword>
<dbReference type="EMBL" id="CM000880">
    <property type="protein sequence ID" value="KQK21224.1"/>
    <property type="molecule type" value="Genomic_DNA"/>
</dbReference>
<comment type="subcellular location">
    <subcellularLocation>
        <location evidence="1">Plastid</location>
        <location evidence="1">Chloroplast thylakoid membrane</location>
    </subcellularLocation>
</comment>
<keyword evidence="10" id="KW-1185">Reference proteome</keyword>
<dbReference type="GeneID" id="100824324"/>
<reference evidence="8 9" key="1">
    <citation type="journal article" date="2010" name="Nature">
        <title>Genome sequencing and analysis of the model grass Brachypodium distachyon.</title>
        <authorList>
            <consortium name="International Brachypodium Initiative"/>
        </authorList>
    </citation>
    <scope>NUCLEOTIDE SEQUENCE [LARGE SCALE GENOMIC DNA]</scope>
    <source>
        <strain evidence="8">Bd21</strain>
        <strain evidence="9">cv. Bd21</strain>
    </source>
</reference>
<sequence>MATTYLSSFHAIHAVAATATTSNSAGGVLSPRPRPSRLITCQASEQSSRRSACLSIGLGLATAAVLHTSPAHAADNTDEDPEPANNGWWLTEFPLPVPKIRNKEINNDETGTRSFVKNGIYMADIGPSFAAHAYRLRSNAFDLLALEDLLGKDASNYVNKYLRLKSTFMYYDFDKLITAADADSKPPLIDLANRLFDSFERLQSAVTSKEDDAIGSRYADTKVILQELMTRMA</sequence>
<keyword evidence="4" id="KW-0809">Transit peptide</keyword>
<evidence type="ECO:0000256" key="3">
    <source>
        <dbReference type="ARBA" id="ARBA00022640"/>
    </source>
</evidence>
<name>I1H4F7_BRADI</name>
<evidence type="ECO:0000256" key="6">
    <source>
        <dbReference type="ARBA" id="ARBA00023136"/>
    </source>
</evidence>
<dbReference type="KEGG" id="bdi:100824324"/>
<gene>
    <name evidence="9" type="primary">LOC100824324</name>
    <name evidence="8" type="ORF">BRADI_1g59500v3</name>
</gene>
<reference evidence="8" key="2">
    <citation type="submission" date="2017-06" db="EMBL/GenBank/DDBJ databases">
        <title>WGS assembly of Brachypodium distachyon.</title>
        <authorList>
            <consortium name="The International Brachypodium Initiative"/>
            <person name="Lucas S."/>
            <person name="Harmon-Smith M."/>
            <person name="Lail K."/>
            <person name="Tice H."/>
            <person name="Grimwood J."/>
            <person name="Bruce D."/>
            <person name="Barry K."/>
            <person name="Shu S."/>
            <person name="Lindquist E."/>
            <person name="Wang M."/>
            <person name="Pitluck S."/>
            <person name="Vogel J.P."/>
            <person name="Garvin D.F."/>
            <person name="Mockler T.C."/>
            <person name="Schmutz J."/>
            <person name="Rokhsar D."/>
            <person name="Bevan M.W."/>
        </authorList>
    </citation>
    <scope>NUCLEOTIDE SEQUENCE</scope>
    <source>
        <strain evidence="8">Bd21</strain>
    </source>
</reference>
<dbReference type="RefSeq" id="XP_003557699.1">
    <property type="nucleotide sequence ID" value="XM_003557651.4"/>
</dbReference>
<comment type="similarity">
    <text evidence="7">Belongs to the PsbQ family.</text>
</comment>
<dbReference type="eggNOG" id="ENOG502QVCH">
    <property type="taxonomic scope" value="Eukaryota"/>
</dbReference>
<dbReference type="OMA" id="ECAVQAT"/>
<evidence type="ECO:0000313" key="9">
    <source>
        <dbReference type="EnsemblPlants" id="KQK21224"/>
    </source>
</evidence>
<dbReference type="GO" id="GO:0009767">
    <property type="term" value="P:photosynthetic electron transport chain"/>
    <property type="evidence" value="ECO:0000318"/>
    <property type="project" value="GO_Central"/>
</dbReference>
<evidence type="ECO:0000313" key="10">
    <source>
        <dbReference type="Proteomes" id="UP000008810"/>
    </source>
</evidence>
<dbReference type="FunFam" id="1.20.120.290:FF:000003">
    <property type="entry name" value="Photosynthetic NDH subunit of lumenal location 3, chloroplastic"/>
    <property type="match status" value="1"/>
</dbReference>
<evidence type="ECO:0000256" key="5">
    <source>
        <dbReference type="ARBA" id="ARBA00023078"/>
    </source>
</evidence>
<proteinExistence type="inferred from homology"/>
<evidence type="ECO:0000313" key="8">
    <source>
        <dbReference type="EMBL" id="KQK21224.1"/>
    </source>
</evidence>
<dbReference type="GO" id="GO:0019898">
    <property type="term" value="C:extrinsic component of membrane"/>
    <property type="evidence" value="ECO:0007669"/>
    <property type="project" value="InterPro"/>
</dbReference>